<feature type="transmembrane region" description="Helical" evidence="6">
    <location>
        <begin position="22"/>
        <end position="43"/>
    </location>
</feature>
<evidence type="ECO:0000256" key="1">
    <source>
        <dbReference type="ARBA" id="ARBA00004651"/>
    </source>
</evidence>
<dbReference type="InterPro" id="IPR001851">
    <property type="entry name" value="ABC_transp_permease"/>
</dbReference>
<comment type="subcellular location">
    <subcellularLocation>
        <location evidence="1">Cell membrane</location>
        <topology evidence="1">Multi-pass membrane protein</topology>
    </subcellularLocation>
</comment>
<dbReference type="GO" id="GO:0015658">
    <property type="term" value="F:branched-chain amino acid transmembrane transporter activity"/>
    <property type="evidence" value="ECO:0007669"/>
    <property type="project" value="InterPro"/>
</dbReference>
<feature type="transmembrane region" description="Helical" evidence="6">
    <location>
        <begin position="49"/>
        <end position="68"/>
    </location>
</feature>
<keyword evidence="8" id="KW-1185">Reference proteome</keyword>
<feature type="transmembrane region" description="Helical" evidence="6">
    <location>
        <begin position="249"/>
        <end position="266"/>
    </location>
</feature>
<keyword evidence="5 6" id="KW-0472">Membrane</keyword>
<dbReference type="OrthoDB" id="9814461at2"/>
<dbReference type="Proteomes" id="UP000249299">
    <property type="component" value="Unassembled WGS sequence"/>
</dbReference>
<proteinExistence type="predicted"/>
<gene>
    <name evidence="7" type="ORF">CH339_16680</name>
</gene>
<dbReference type="EMBL" id="NPEV01000040">
    <property type="protein sequence ID" value="RAI25870.1"/>
    <property type="molecule type" value="Genomic_DNA"/>
</dbReference>
<dbReference type="CDD" id="cd06581">
    <property type="entry name" value="TM_PBP1_LivM_like"/>
    <property type="match status" value="1"/>
</dbReference>
<evidence type="ECO:0000313" key="8">
    <source>
        <dbReference type="Proteomes" id="UP000249299"/>
    </source>
</evidence>
<feature type="transmembrane region" description="Helical" evidence="6">
    <location>
        <begin position="175"/>
        <end position="192"/>
    </location>
</feature>
<feature type="transmembrane region" description="Helical" evidence="6">
    <location>
        <begin position="296"/>
        <end position="315"/>
    </location>
</feature>
<dbReference type="Pfam" id="PF02653">
    <property type="entry name" value="BPD_transp_2"/>
    <property type="match status" value="1"/>
</dbReference>
<accession>A0A327JHK9</accession>
<evidence type="ECO:0000256" key="4">
    <source>
        <dbReference type="ARBA" id="ARBA00022989"/>
    </source>
</evidence>
<organism evidence="7 8">
    <name type="scientific">Rhodobium orientis</name>
    <dbReference type="NCBI Taxonomy" id="34017"/>
    <lineage>
        <taxon>Bacteria</taxon>
        <taxon>Pseudomonadati</taxon>
        <taxon>Pseudomonadota</taxon>
        <taxon>Alphaproteobacteria</taxon>
        <taxon>Hyphomicrobiales</taxon>
        <taxon>Rhodobiaceae</taxon>
        <taxon>Rhodobium</taxon>
    </lineage>
</organism>
<dbReference type="GO" id="GO:0005886">
    <property type="term" value="C:plasma membrane"/>
    <property type="evidence" value="ECO:0007669"/>
    <property type="project" value="UniProtKB-SubCell"/>
</dbReference>
<keyword evidence="3 6" id="KW-0812">Transmembrane</keyword>
<feature type="transmembrane region" description="Helical" evidence="6">
    <location>
        <begin position="75"/>
        <end position="92"/>
    </location>
</feature>
<evidence type="ECO:0000256" key="6">
    <source>
        <dbReference type="SAM" id="Phobius"/>
    </source>
</evidence>
<protein>
    <submittedName>
        <fullName evidence="7">Branched-chain amino acid ABC transporter permease</fullName>
    </submittedName>
</protein>
<dbReference type="PANTHER" id="PTHR30482">
    <property type="entry name" value="HIGH-AFFINITY BRANCHED-CHAIN AMINO ACID TRANSPORT SYSTEM PERMEASE"/>
    <property type="match status" value="1"/>
</dbReference>
<dbReference type="AlphaFoldDB" id="A0A327JHK9"/>
<evidence type="ECO:0000313" key="7">
    <source>
        <dbReference type="EMBL" id="RAI25870.1"/>
    </source>
</evidence>
<evidence type="ECO:0000256" key="2">
    <source>
        <dbReference type="ARBA" id="ARBA00022475"/>
    </source>
</evidence>
<keyword evidence="4 6" id="KW-1133">Transmembrane helix</keyword>
<sequence>MSDHPVTIKAVHPPLPERLRELVASDLGSYVLAVVLIVLPLLVSGSWMFAIGVCFANAIGVLAVSFLVRYGGEVSIGHAFFAAVGAYSVAILDTRFGLSLLVSVPLALVLGVVTGVAFAWPSRKLSGIYLAVSTMALALAVPELINNTDALTGGYEGLYVSKPLIPGLPMSFQRYYVALAVLIAVVFALARFRHSRQGLTILLSKAHPAAADAFGTRQVWARCAVLGISGGIAALCGAMLAFAGSTVSPSGFTLWSSIFLLVGSVVSFYGLTLARALIGGAFLTLVPQFLSASGAWIPVFYGLALLGMILLGHYLPRLKEMMARHGGTA</sequence>
<reference evidence="7 8" key="1">
    <citation type="submission" date="2017-07" db="EMBL/GenBank/DDBJ databases">
        <title>Draft Genome Sequences of Select Purple Nonsulfur Bacteria.</title>
        <authorList>
            <person name="Lasarre B."/>
            <person name="Mckinlay J.B."/>
        </authorList>
    </citation>
    <scope>NUCLEOTIDE SEQUENCE [LARGE SCALE GENOMIC DNA]</scope>
    <source>
        <strain evidence="7 8">DSM 11290</strain>
    </source>
</reference>
<feature type="transmembrane region" description="Helical" evidence="6">
    <location>
        <begin position="223"/>
        <end position="243"/>
    </location>
</feature>
<evidence type="ECO:0000256" key="5">
    <source>
        <dbReference type="ARBA" id="ARBA00023136"/>
    </source>
</evidence>
<comment type="caution">
    <text evidence="7">The sequence shown here is derived from an EMBL/GenBank/DDBJ whole genome shotgun (WGS) entry which is preliminary data.</text>
</comment>
<name>A0A327JHK9_9HYPH</name>
<feature type="transmembrane region" description="Helical" evidence="6">
    <location>
        <begin position="127"/>
        <end position="145"/>
    </location>
</feature>
<dbReference type="InterPro" id="IPR043428">
    <property type="entry name" value="LivM-like"/>
</dbReference>
<keyword evidence="2" id="KW-1003">Cell membrane</keyword>
<dbReference type="PANTHER" id="PTHR30482:SF5">
    <property type="entry name" value="ABC TRANSPORTER PERMEASE PROTEIN"/>
    <property type="match status" value="1"/>
</dbReference>
<feature type="transmembrane region" description="Helical" evidence="6">
    <location>
        <begin position="98"/>
        <end position="120"/>
    </location>
</feature>
<evidence type="ECO:0000256" key="3">
    <source>
        <dbReference type="ARBA" id="ARBA00022692"/>
    </source>
</evidence>
<dbReference type="RefSeq" id="WP_111435522.1">
    <property type="nucleotide sequence ID" value="NZ_JACIGG010000008.1"/>
</dbReference>